<keyword evidence="2" id="KW-1133">Transmembrane helix</keyword>
<sequence length="109" mass="10440">MLSVTRRSPAEPAPTSGSGAGPVPTGGSVPARRNRRAFAPVRLVGLALALGAAILVVVDRPVPGAGSAAPRTATPDTAVGSPTAALPRLLSAPLPPPAAPGPSGGDLSG</sequence>
<name>A0ABY2DDS2_9ACTN</name>
<evidence type="ECO:0000256" key="2">
    <source>
        <dbReference type="SAM" id="Phobius"/>
    </source>
</evidence>
<keyword evidence="4" id="KW-1185">Reference proteome</keyword>
<feature type="non-terminal residue" evidence="3">
    <location>
        <position position="109"/>
    </location>
</feature>
<feature type="compositionally biased region" description="Low complexity" evidence="1">
    <location>
        <begin position="81"/>
        <end position="92"/>
    </location>
</feature>
<feature type="region of interest" description="Disordered" evidence="1">
    <location>
        <begin position="63"/>
        <end position="109"/>
    </location>
</feature>
<proteinExistence type="predicted"/>
<evidence type="ECO:0000256" key="1">
    <source>
        <dbReference type="SAM" id="MobiDB-lite"/>
    </source>
</evidence>
<dbReference type="EMBL" id="SMKE01000683">
    <property type="protein sequence ID" value="TDB87258.1"/>
    <property type="molecule type" value="Genomic_DNA"/>
</dbReference>
<reference evidence="3 4" key="1">
    <citation type="submission" date="2019-02" db="EMBL/GenBank/DDBJ databases">
        <title>Draft genome sequences of novel Actinobacteria.</title>
        <authorList>
            <person name="Sahin N."/>
            <person name="Ay H."/>
            <person name="Saygin H."/>
        </authorList>
    </citation>
    <scope>NUCLEOTIDE SEQUENCE [LARGE SCALE GENOMIC DNA]</scope>
    <source>
        <strain evidence="3 4">JCM 30529</strain>
    </source>
</reference>
<gene>
    <name evidence="3" type="ORF">E1091_15870</name>
</gene>
<dbReference type="Proteomes" id="UP000295626">
    <property type="component" value="Unassembled WGS sequence"/>
</dbReference>
<feature type="region of interest" description="Disordered" evidence="1">
    <location>
        <begin position="1"/>
        <end position="31"/>
    </location>
</feature>
<organism evidence="3 4">
    <name type="scientific">Micromonospora fluostatini</name>
    <dbReference type="NCBI Taxonomy" id="1629071"/>
    <lineage>
        <taxon>Bacteria</taxon>
        <taxon>Bacillati</taxon>
        <taxon>Actinomycetota</taxon>
        <taxon>Actinomycetes</taxon>
        <taxon>Micromonosporales</taxon>
        <taxon>Micromonosporaceae</taxon>
        <taxon>Micromonospora</taxon>
    </lineage>
</organism>
<feature type="transmembrane region" description="Helical" evidence="2">
    <location>
        <begin position="41"/>
        <end position="58"/>
    </location>
</feature>
<evidence type="ECO:0000313" key="4">
    <source>
        <dbReference type="Proteomes" id="UP000295626"/>
    </source>
</evidence>
<comment type="caution">
    <text evidence="3">The sequence shown here is derived from an EMBL/GenBank/DDBJ whole genome shotgun (WGS) entry which is preliminary data.</text>
</comment>
<keyword evidence="2" id="KW-0812">Transmembrane</keyword>
<protein>
    <submittedName>
        <fullName evidence="3">Uncharacterized protein</fullName>
    </submittedName>
</protein>
<accession>A0ABY2DDS2</accession>
<evidence type="ECO:0000313" key="3">
    <source>
        <dbReference type="EMBL" id="TDB87258.1"/>
    </source>
</evidence>
<keyword evidence="2" id="KW-0472">Membrane</keyword>